<feature type="chain" id="PRO_5035250599" evidence="1">
    <location>
        <begin position="21"/>
        <end position="517"/>
    </location>
</feature>
<dbReference type="Gene3D" id="2.60.120.200">
    <property type="match status" value="1"/>
</dbReference>
<sequence>MKSMRLAALLLAARAASVAGQILPAAAAFGADLVAYYAFDEGSGFDLKEAVSGQLDGKVLYEAEDQTVYSQPNWQTDDRFGNVISCGSATTLQKDTLELADVDYGKNGKFAINVWFRHDKENFPDLHKEVLFGHGDPELSAGWSANHVHVWLEKGYLGTDSEKYAAIYDKDNTIRTLLGDSNDPPSYTCPYCESLGLSETDTEASGLTCGSNPNCWSHRGQYLDTLPGEHAAFETGGAWHMYTLTTHPEGGKGFSVYVDGNLVASQPYNGKGVNAMDHQTRGGFDFCYECPEFADYWKPVYQDKTTKDSCVDDDEMVQRGMADHQGVALPNPGACATLALMHDTSSVTTAYCLNPSIYAGCCASCSGLNGYDSQWTPVRGAAGASTADEELFARGGDPIDPIGPMRFCGRLAAWGDAYTKATQGYWKDTTTASGNDLGWHKDRYFLGKLAHASFYSTAMSQTQVQALYQSYLDHDFLATPAPSARATPPPKPASDGARAVALGSLAALAAGLAALLL</sequence>
<accession>A0A8J2STR9</accession>
<name>A0A8J2STR9_9STRA</name>
<reference evidence="2" key="1">
    <citation type="submission" date="2021-11" db="EMBL/GenBank/DDBJ databases">
        <authorList>
            <consortium name="Genoscope - CEA"/>
            <person name="William W."/>
        </authorList>
    </citation>
    <scope>NUCLEOTIDE SEQUENCE</scope>
</reference>
<dbReference type="OrthoDB" id="547904at2759"/>
<keyword evidence="3" id="KW-1185">Reference proteome</keyword>
<comment type="caution">
    <text evidence="2">The sequence shown here is derived from an EMBL/GenBank/DDBJ whole genome shotgun (WGS) entry which is preliminary data.</text>
</comment>
<evidence type="ECO:0000313" key="2">
    <source>
        <dbReference type="EMBL" id="CAH0373542.1"/>
    </source>
</evidence>
<evidence type="ECO:0000256" key="1">
    <source>
        <dbReference type="SAM" id="SignalP"/>
    </source>
</evidence>
<dbReference type="AlphaFoldDB" id="A0A8J2STR9"/>
<gene>
    <name evidence="2" type="ORF">PECAL_4P07490</name>
</gene>
<feature type="signal peptide" evidence="1">
    <location>
        <begin position="1"/>
        <end position="20"/>
    </location>
</feature>
<evidence type="ECO:0000313" key="3">
    <source>
        <dbReference type="Proteomes" id="UP000789595"/>
    </source>
</evidence>
<keyword evidence="1" id="KW-0732">Signal</keyword>
<dbReference type="Proteomes" id="UP000789595">
    <property type="component" value="Unassembled WGS sequence"/>
</dbReference>
<protein>
    <submittedName>
        <fullName evidence="2">Uncharacterized protein</fullName>
    </submittedName>
</protein>
<dbReference type="EMBL" id="CAKKNE010000004">
    <property type="protein sequence ID" value="CAH0373542.1"/>
    <property type="molecule type" value="Genomic_DNA"/>
</dbReference>
<organism evidence="2 3">
    <name type="scientific">Pelagomonas calceolata</name>
    <dbReference type="NCBI Taxonomy" id="35677"/>
    <lineage>
        <taxon>Eukaryota</taxon>
        <taxon>Sar</taxon>
        <taxon>Stramenopiles</taxon>
        <taxon>Ochrophyta</taxon>
        <taxon>Pelagophyceae</taxon>
        <taxon>Pelagomonadales</taxon>
        <taxon>Pelagomonadaceae</taxon>
        <taxon>Pelagomonas</taxon>
    </lineage>
</organism>
<proteinExistence type="predicted"/>